<proteinExistence type="predicted"/>
<accession>A0ABY5GD97</accession>
<dbReference type="RefSeq" id="WP_255388428.1">
    <property type="nucleotide sequence ID" value="NZ_CP101508.1"/>
</dbReference>
<evidence type="ECO:0000313" key="1">
    <source>
        <dbReference type="EMBL" id="UTV27214.1"/>
    </source>
</evidence>
<keyword evidence="2" id="KW-1185">Reference proteome</keyword>
<dbReference type="InterPro" id="IPR010260">
    <property type="entry name" value="AlpA"/>
</dbReference>
<dbReference type="InterPro" id="IPR036388">
    <property type="entry name" value="WH-like_DNA-bd_sf"/>
</dbReference>
<dbReference type="InterPro" id="IPR009061">
    <property type="entry name" value="DNA-bd_dom_put_sf"/>
</dbReference>
<dbReference type="SUPFAM" id="SSF46955">
    <property type="entry name" value="Putative DNA-binding domain"/>
    <property type="match status" value="1"/>
</dbReference>
<sequence length="91" mass="10634">MKIEDRLIHLSELLELIGVSRSTIDRWVKAGAFPLPIQLSPEQDQKKGVKPNLRKAWRGDEVKEWIDTRPRVGVVFQEVELTKQLNEVFKR</sequence>
<dbReference type="Gene3D" id="1.10.10.10">
    <property type="entry name" value="Winged helix-like DNA-binding domain superfamily/Winged helix DNA-binding domain"/>
    <property type="match status" value="1"/>
</dbReference>
<dbReference type="EMBL" id="CP101508">
    <property type="protein sequence ID" value="UTV27214.1"/>
    <property type="molecule type" value="Genomic_DNA"/>
</dbReference>
<dbReference type="Pfam" id="PF05930">
    <property type="entry name" value="Phage_AlpA"/>
    <property type="match status" value="1"/>
</dbReference>
<organism evidence="1 2">
    <name type="scientific">Photobacterium atrarenae</name>
    <dbReference type="NCBI Taxonomy" id="865757"/>
    <lineage>
        <taxon>Bacteria</taxon>
        <taxon>Pseudomonadati</taxon>
        <taxon>Pseudomonadota</taxon>
        <taxon>Gammaproteobacteria</taxon>
        <taxon>Vibrionales</taxon>
        <taxon>Vibrionaceae</taxon>
        <taxon>Photobacterium</taxon>
    </lineage>
</organism>
<name>A0ABY5GD97_9GAMM</name>
<reference evidence="1" key="1">
    <citation type="submission" date="2022-07" db="EMBL/GenBank/DDBJ databases">
        <title>Genome sequencing of Photobacterium atrarenae GJH2-4.</title>
        <authorList>
            <person name="Park S.-J."/>
        </authorList>
    </citation>
    <scope>NUCLEOTIDE SEQUENCE</scope>
    <source>
        <strain evidence="1">GJH2-4</strain>
    </source>
</reference>
<protein>
    <submittedName>
        <fullName evidence="1">AlpA family phage regulatory protein</fullName>
    </submittedName>
</protein>
<dbReference type="Proteomes" id="UP001057998">
    <property type="component" value="Chromosome 1"/>
</dbReference>
<gene>
    <name evidence="1" type="ORF">NNL38_12860</name>
</gene>
<evidence type="ECO:0000313" key="2">
    <source>
        <dbReference type="Proteomes" id="UP001057998"/>
    </source>
</evidence>